<organism evidence="12 13">
    <name type="scientific">Magallana gigas</name>
    <name type="common">Pacific oyster</name>
    <name type="synonym">Crassostrea gigas</name>
    <dbReference type="NCBI Taxonomy" id="29159"/>
    <lineage>
        <taxon>Eukaryota</taxon>
        <taxon>Metazoa</taxon>
        <taxon>Spiralia</taxon>
        <taxon>Lophotrochozoa</taxon>
        <taxon>Mollusca</taxon>
        <taxon>Bivalvia</taxon>
        <taxon>Autobranchia</taxon>
        <taxon>Pteriomorphia</taxon>
        <taxon>Ostreida</taxon>
        <taxon>Ostreoidea</taxon>
        <taxon>Ostreidae</taxon>
        <taxon>Magallana</taxon>
    </lineage>
</organism>
<dbReference type="InterPro" id="IPR000276">
    <property type="entry name" value="GPCR_Rhodpsn"/>
</dbReference>
<dbReference type="Proteomes" id="UP000005408">
    <property type="component" value="Unassembled WGS sequence"/>
</dbReference>
<evidence type="ECO:0000256" key="4">
    <source>
        <dbReference type="ARBA" id="ARBA00022989"/>
    </source>
</evidence>
<keyword evidence="3 10" id="KW-0812">Transmembrane</keyword>
<dbReference type="PRINTS" id="PR00237">
    <property type="entry name" value="GPCRRHODOPSN"/>
</dbReference>
<evidence type="ECO:0000256" key="3">
    <source>
        <dbReference type="ARBA" id="ARBA00022692"/>
    </source>
</evidence>
<dbReference type="AlphaFoldDB" id="A0A8W8MQQ9"/>
<dbReference type="GO" id="GO:0005886">
    <property type="term" value="C:plasma membrane"/>
    <property type="evidence" value="ECO:0007669"/>
    <property type="project" value="UniProtKB-SubCell"/>
</dbReference>
<keyword evidence="2" id="KW-1003">Cell membrane</keyword>
<feature type="transmembrane region" description="Helical" evidence="10">
    <location>
        <begin position="98"/>
        <end position="123"/>
    </location>
</feature>
<keyword evidence="13" id="KW-1185">Reference proteome</keyword>
<evidence type="ECO:0000256" key="1">
    <source>
        <dbReference type="ARBA" id="ARBA00004651"/>
    </source>
</evidence>
<feature type="transmembrane region" description="Helical" evidence="10">
    <location>
        <begin position="237"/>
        <end position="256"/>
    </location>
</feature>
<evidence type="ECO:0000259" key="11">
    <source>
        <dbReference type="PROSITE" id="PS50262"/>
    </source>
</evidence>
<reference evidence="12" key="1">
    <citation type="submission" date="2022-08" db="UniProtKB">
        <authorList>
            <consortium name="EnsemblMetazoa"/>
        </authorList>
    </citation>
    <scope>IDENTIFICATION</scope>
    <source>
        <strain evidence="12">05x7-T-G4-1.051#20</strain>
    </source>
</reference>
<dbReference type="SMART" id="SM01381">
    <property type="entry name" value="7TM_GPCR_Srsx"/>
    <property type="match status" value="1"/>
</dbReference>
<sequence length="347" mass="38672">MNTSRPHTPTPILTPTAIPSVQDSVPVILLFLFGVFGNLAALIVLCFRSKIHEWRPFYRFVLGLAITDGGGLLISIPISEYQYLSRFKDQLPRPVCEYLAFIYMFTLLSSAMIVCCMSVDRFLATFFPLYYNSTTKGRRANITLTLLWITSALLCILHVFGLGSAKIFYPGSWCFLNFIDTEDTGNAVYACMYAITGVLIVTLTLLLNLTVIVYFIYKRLTRNFSASPTQSWCDVHVIVFLISIVTVFTSCWSPLIVNILQHVSGATSGVGEMELLLVRLSITNSVIDPWIYILFRKEVVAVAVNCARRVCQKVEETQRSCSRSATGSKTQGEGLGSVHINPLAEDP</sequence>
<evidence type="ECO:0000256" key="5">
    <source>
        <dbReference type="ARBA" id="ARBA00023040"/>
    </source>
</evidence>
<keyword evidence="9" id="KW-0807">Transducer</keyword>
<feature type="transmembrane region" description="Helical" evidence="10">
    <location>
        <begin position="144"/>
        <end position="167"/>
    </location>
</feature>
<dbReference type="GO" id="GO:0007204">
    <property type="term" value="P:positive regulation of cytosolic calcium ion concentration"/>
    <property type="evidence" value="ECO:0007669"/>
    <property type="project" value="TreeGrafter"/>
</dbReference>
<dbReference type="PANTHER" id="PTHR11866">
    <property type="entry name" value="G-PROTEIN COUPLED RECEPTOR FAMILY 1 MEMBER"/>
    <property type="match status" value="1"/>
</dbReference>
<dbReference type="OMA" id="VCEYLAF"/>
<dbReference type="GO" id="GO:0007189">
    <property type="term" value="P:adenylate cyclase-activating G protein-coupled receptor signaling pathway"/>
    <property type="evidence" value="ECO:0007669"/>
    <property type="project" value="TreeGrafter"/>
</dbReference>
<evidence type="ECO:0000256" key="7">
    <source>
        <dbReference type="ARBA" id="ARBA00023170"/>
    </source>
</evidence>
<dbReference type="InterPro" id="IPR017452">
    <property type="entry name" value="GPCR_Rhodpsn_7TM"/>
</dbReference>
<feature type="transmembrane region" description="Helical" evidence="10">
    <location>
        <begin position="57"/>
        <end position="78"/>
    </location>
</feature>
<proteinExistence type="predicted"/>
<dbReference type="OrthoDB" id="5959154at2759"/>
<feature type="domain" description="G-protein coupled receptors family 1 profile" evidence="11">
    <location>
        <begin position="37"/>
        <end position="292"/>
    </location>
</feature>
<feature type="transmembrane region" description="Helical" evidence="10">
    <location>
        <begin position="276"/>
        <end position="295"/>
    </location>
</feature>
<dbReference type="PROSITE" id="PS50262">
    <property type="entry name" value="G_PROTEIN_RECEP_F1_2"/>
    <property type="match status" value="1"/>
</dbReference>
<dbReference type="Pfam" id="PF00001">
    <property type="entry name" value="7tm_1"/>
    <property type="match status" value="1"/>
</dbReference>
<keyword evidence="8" id="KW-0325">Glycoprotein</keyword>
<keyword evidence="5" id="KW-0297">G-protein coupled receptor</keyword>
<evidence type="ECO:0000256" key="6">
    <source>
        <dbReference type="ARBA" id="ARBA00023136"/>
    </source>
</evidence>
<dbReference type="PANTHER" id="PTHR11866:SF16">
    <property type="entry name" value="PROSTAGLANDIN E2 RECEPTOR EP4 SUBTYPE-LIKE PROTEIN"/>
    <property type="match status" value="1"/>
</dbReference>
<dbReference type="SUPFAM" id="SSF81321">
    <property type="entry name" value="Family A G protein-coupled receptor-like"/>
    <property type="match status" value="1"/>
</dbReference>
<evidence type="ECO:0000313" key="12">
    <source>
        <dbReference type="EnsemblMetazoa" id="G3463.1:cds"/>
    </source>
</evidence>
<evidence type="ECO:0000313" key="13">
    <source>
        <dbReference type="Proteomes" id="UP000005408"/>
    </source>
</evidence>
<dbReference type="Gene3D" id="1.20.1070.10">
    <property type="entry name" value="Rhodopsin 7-helix transmembrane proteins"/>
    <property type="match status" value="1"/>
</dbReference>
<feature type="transmembrane region" description="Helical" evidence="10">
    <location>
        <begin position="25"/>
        <end position="45"/>
    </location>
</feature>
<dbReference type="PRINTS" id="PR01788">
    <property type="entry name" value="PROSTANOIDR"/>
</dbReference>
<dbReference type="CDD" id="cd14981">
    <property type="entry name" value="7tmA_Prostanoid_R"/>
    <property type="match status" value="1"/>
</dbReference>
<name>A0A8W8MQQ9_MAGGI</name>
<dbReference type="InterPro" id="IPR008365">
    <property type="entry name" value="Prostanoid_rcpt"/>
</dbReference>
<accession>A0A8W8MQQ9</accession>
<keyword evidence="7" id="KW-0675">Receptor</keyword>
<keyword evidence="6 10" id="KW-0472">Membrane</keyword>
<evidence type="ECO:0000256" key="2">
    <source>
        <dbReference type="ARBA" id="ARBA00022475"/>
    </source>
</evidence>
<feature type="transmembrane region" description="Helical" evidence="10">
    <location>
        <begin position="187"/>
        <end position="217"/>
    </location>
</feature>
<comment type="subcellular location">
    <subcellularLocation>
        <location evidence="1">Cell membrane</location>
        <topology evidence="1">Multi-pass membrane protein</topology>
    </subcellularLocation>
</comment>
<dbReference type="GO" id="GO:0004930">
    <property type="term" value="F:G protein-coupled receptor activity"/>
    <property type="evidence" value="ECO:0007669"/>
    <property type="project" value="UniProtKB-KW"/>
</dbReference>
<protein>
    <recommendedName>
        <fullName evidence="11">G-protein coupled receptors family 1 profile domain-containing protein</fullName>
    </recommendedName>
</protein>
<evidence type="ECO:0000256" key="10">
    <source>
        <dbReference type="SAM" id="Phobius"/>
    </source>
</evidence>
<dbReference type="EnsemblMetazoa" id="G3463.1">
    <property type="protein sequence ID" value="G3463.1:cds"/>
    <property type="gene ID" value="G3463"/>
</dbReference>
<evidence type="ECO:0000256" key="8">
    <source>
        <dbReference type="ARBA" id="ARBA00023180"/>
    </source>
</evidence>
<evidence type="ECO:0000256" key="9">
    <source>
        <dbReference type="ARBA" id="ARBA00023224"/>
    </source>
</evidence>
<keyword evidence="4 10" id="KW-1133">Transmembrane helix</keyword>